<dbReference type="VEuPathDB" id="FungiDB:FOXG_19962"/>
<proteinExistence type="predicted"/>
<reference evidence="1" key="2">
    <citation type="journal article" date="2010" name="Nature">
        <title>Comparative genomics reveals mobile pathogenicity chromosomes in Fusarium.</title>
        <authorList>
            <person name="Ma L.J."/>
            <person name="van der Does H.C."/>
            <person name="Borkovich K.A."/>
            <person name="Coleman J.J."/>
            <person name="Daboussi M.J."/>
            <person name="Di Pietro A."/>
            <person name="Dufresne M."/>
            <person name="Freitag M."/>
            <person name="Grabherr M."/>
            <person name="Henrissat B."/>
            <person name="Houterman P.M."/>
            <person name="Kang S."/>
            <person name="Shim W.B."/>
            <person name="Woloshuk C."/>
            <person name="Xie X."/>
            <person name="Xu J.R."/>
            <person name="Antoniw J."/>
            <person name="Baker S.E."/>
            <person name="Bluhm B.H."/>
            <person name="Breakspear A."/>
            <person name="Brown D.W."/>
            <person name="Butchko R.A."/>
            <person name="Chapman S."/>
            <person name="Coulson R."/>
            <person name="Coutinho P.M."/>
            <person name="Danchin E.G."/>
            <person name="Diener A."/>
            <person name="Gale L.R."/>
            <person name="Gardiner D.M."/>
            <person name="Goff S."/>
            <person name="Hammond-Kosack K.E."/>
            <person name="Hilburn K."/>
            <person name="Hua-Van A."/>
            <person name="Jonkers W."/>
            <person name="Kazan K."/>
            <person name="Kodira C.D."/>
            <person name="Koehrsen M."/>
            <person name="Kumar L."/>
            <person name="Lee Y.H."/>
            <person name="Li L."/>
            <person name="Manners J.M."/>
            <person name="Miranda-Saavedra D."/>
            <person name="Mukherjee M."/>
            <person name="Park G."/>
            <person name="Park J."/>
            <person name="Park S.Y."/>
            <person name="Proctor R.H."/>
            <person name="Regev A."/>
            <person name="Ruiz-Roldan M.C."/>
            <person name="Sain D."/>
            <person name="Sakthikumar S."/>
            <person name="Sykes S."/>
            <person name="Schwartz D.C."/>
            <person name="Turgeon B.G."/>
            <person name="Wapinski I."/>
            <person name="Yoder O."/>
            <person name="Young S."/>
            <person name="Zeng Q."/>
            <person name="Zhou S."/>
            <person name="Galagan J."/>
            <person name="Cuomo C.A."/>
            <person name="Kistler H.C."/>
            <person name="Rep M."/>
        </authorList>
    </citation>
    <scope>NUCLEOTIDE SEQUENCE [LARGE SCALE GENOMIC DNA]</scope>
    <source>
        <strain evidence="1">4287</strain>
    </source>
</reference>
<dbReference type="RefSeq" id="XP_018246016.1">
    <property type="nucleotide sequence ID" value="XM_018400228.1"/>
</dbReference>
<sequence length="87" mass="10458">MYQHFRKQLLFTLDLQQKIFEQRPWIFCDDGRLYPLEITVPHFPSERFLEDGPENMGWFEGLGTLRCHSQEWHGNYQKSIELEVAQG</sequence>
<organism evidence="1 2">
    <name type="scientific">Fusarium oxysporum f. sp. lycopersici (strain 4287 / CBS 123668 / FGSC 9935 / NRRL 34936)</name>
    <name type="common">Fusarium vascular wilt of tomato</name>
    <dbReference type="NCBI Taxonomy" id="426428"/>
    <lineage>
        <taxon>Eukaryota</taxon>
        <taxon>Fungi</taxon>
        <taxon>Dikarya</taxon>
        <taxon>Ascomycota</taxon>
        <taxon>Pezizomycotina</taxon>
        <taxon>Sordariomycetes</taxon>
        <taxon>Hypocreomycetidae</taxon>
        <taxon>Hypocreales</taxon>
        <taxon>Nectriaceae</taxon>
        <taxon>Fusarium</taxon>
        <taxon>Fusarium oxysporum species complex</taxon>
    </lineage>
</organism>
<dbReference type="GeneID" id="28960668"/>
<reference evidence="1" key="1">
    <citation type="submission" date="2007-04" db="EMBL/GenBank/DDBJ databases">
        <authorList>
            <consortium name="The Broad Institute Genome Sequencing Platform"/>
            <person name="Birren B."/>
            <person name="Lander E."/>
            <person name="Galagan J."/>
            <person name="Nusbaum C."/>
            <person name="Devon K."/>
            <person name="Ma L.-J."/>
            <person name="Jaffe D."/>
            <person name="Butler J."/>
            <person name="Alvarez P."/>
            <person name="Gnerre S."/>
            <person name="Grabherr M."/>
            <person name="Kleber M."/>
            <person name="Mauceli E."/>
            <person name="Brockman W."/>
            <person name="MacCallum I.A."/>
            <person name="Young S."/>
            <person name="LaButti K."/>
            <person name="DeCaprio D."/>
            <person name="Crawford M."/>
            <person name="Koehrsen M."/>
            <person name="Engels R."/>
            <person name="Montgomery P."/>
            <person name="Pearson M."/>
            <person name="Howarth C."/>
            <person name="Larson L."/>
            <person name="White J."/>
            <person name="O'Leary S."/>
            <person name="Kodira C."/>
            <person name="Zeng Q."/>
            <person name="Yandava C."/>
            <person name="Alvarado L."/>
            <person name="Kistler C."/>
            <person name="Shim W.-B."/>
            <person name="Kang S."/>
            <person name="Woloshuk C."/>
        </authorList>
    </citation>
    <scope>NUCLEOTIDE SEQUENCE</scope>
    <source>
        <strain evidence="1">4287</strain>
    </source>
</reference>
<dbReference type="EMBL" id="DS231706">
    <property type="protein sequence ID" value="KNB07971.1"/>
    <property type="molecule type" value="Genomic_DNA"/>
</dbReference>
<dbReference type="KEGG" id="fox:FOXG_19962"/>
<accession>A0A0J9VAK5</accession>
<protein>
    <submittedName>
        <fullName evidence="1">Uncharacterized protein</fullName>
    </submittedName>
</protein>
<gene>
    <name evidence="1" type="ORF">FOXG_19962</name>
</gene>
<evidence type="ECO:0000313" key="1">
    <source>
        <dbReference type="EMBL" id="KNB07971.1"/>
    </source>
</evidence>
<name>A0A0J9VAK5_FUSO4</name>
<dbReference type="Proteomes" id="UP000009097">
    <property type="component" value="Unassembled WGS sequence"/>
</dbReference>
<dbReference type="AlphaFoldDB" id="A0A0J9VAK5"/>
<evidence type="ECO:0000313" key="2">
    <source>
        <dbReference type="Proteomes" id="UP000009097"/>
    </source>
</evidence>